<dbReference type="InterPro" id="IPR000639">
    <property type="entry name" value="Epox_hydrolase-like"/>
</dbReference>
<name>A0A1I5V440_9PSEU</name>
<dbReference type="RefSeq" id="WP_166677757.1">
    <property type="nucleotide sequence ID" value="NZ_FOWW01000004.1"/>
</dbReference>
<dbReference type="Pfam" id="PF00561">
    <property type="entry name" value="Abhydrolase_1"/>
    <property type="match status" value="1"/>
</dbReference>
<evidence type="ECO:0000259" key="1">
    <source>
        <dbReference type="Pfam" id="PF00561"/>
    </source>
</evidence>
<gene>
    <name evidence="2" type="ORF">SAMN05421810_104224</name>
</gene>
<evidence type="ECO:0000313" key="3">
    <source>
        <dbReference type="Proteomes" id="UP000198727"/>
    </source>
</evidence>
<feature type="domain" description="AB hydrolase-1" evidence="1">
    <location>
        <begin position="29"/>
        <end position="268"/>
    </location>
</feature>
<dbReference type="PRINTS" id="PR00412">
    <property type="entry name" value="EPOXHYDRLASE"/>
</dbReference>
<dbReference type="PANTHER" id="PTHR43798">
    <property type="entry name" value="MONOACYLGLYCEROL LIPASE"/>
    <property type="match status" value="1"/>
</dbReference>
<dbReference type="PANTHER" id="PTHR43798:SF33">
    <property type="entry name" value="HYDROLASE, PUTATIVE (AFU_ORTHOLOGUE AFUA_2G14860)-RELATED"/>
    <property type="match status" value="1"/>
</dbReference>
<dbReference type="Gene3D" id="3.40.50.1820">
    <property type="entry name" value="alpha/beta hydrolase"/>
    <property type="match status" value="1"/>
</dbReference>
<dbReference type="Proteomes" id="UP000198727">
    <property type="component" value="Unassembled WGS sequence"/>
</dbReference>
<dbReference type="InterPro" id="IPR000073">
    <property type="entry name" value="AB_hydrolase_1"/>
</dbReference>
<sequence length="289" mass="32116">MSRSDTMRSVRVDGARLAFAELGDPSAEPIVLLHGYPANHLSWRHQLPGLAEHHRVLALDWLGWGESERRTDLRFDYDTEVDRLGRVLDALGIDGCNLFGHDYGGFLALGFAQRHPARVRRLAILNSRAHRTFAPAWYAIFSLVSLLGRGPLAGAFARLLPLATINRVGMRQALRAGIVDRDTLDSYLGWMSTEDGARWLLHYFGQYQVPARPELAEGLGTIRCPTAIIWGTADTYLRTTIAEELATRIPDAELTVIDDAGHFVMEQAPDAVLAALRRLLTPSSSPQQR</sequence>
<dbReference type="STRING" id="587909.SAMN05421810_104224"/>
<dbReference type="GO" id="GO:0003824">
    <property type="term" value="F:catalytic activity"/>
    <property type="evidence" value="ECO:0007669"/>
    <property type="project" value="InterPro"/>
</dbReference>
<dbReference type="InterPro" id="IPR029058">
    <property type="entry name" value="AB_hydrolase_fold"/>
</dbReference>
<dbReference type="AlphaFoldDB" id="A0A1I5V440"/>
<dbReference type="SUPFAM" id="SSF53474">
    <property type="entry name" value="alpha/beta-Hydrolases"/>
    <property type="match status" value="1"/>
</dbReference>
<accession>A0A1I5V440</accession>
<dbReference type="InterPro" id="IPR050266">
    <property type="entry name" value="AB_hydrolase_sf"/>
</dbReference>
<dbReference type="PRINTS" id="PR00111">
    <property type="entry name" value="ABHYDROLASE"/>
</dbReference>
<dbReference type="EMBL" id="FOWW01000004">
    <property type="protein sequence ID" value="SFQ02211.1"/>
    <property type="molecule type" value="Genomic_DNA"/>
</dbReference>
<keyword evidence="3" id="KW-1185">Reference proteome</keyword>
<evidence type="ECO:0000313" key="2">
    <source>
        <dbReference type="EMBL" id="SFQ02211.1"/>
    </source>
</evidence>
<dbReference type="GO" id="GO:0016020">
    <property type="term" value="C:membrane"/>
    <property type="evidence" value="ECO:0007669"/>
    <property type="project" value="TreeGrafter"/>
</dbReference>
<reference evidence="3" key="1">
    <citation type="submission" date="2016-10" db="EMBL/GenBank/DDBJ databases">
        <authorList>
            <person name="Varghese N."/>
            <person name="Submissions S."/>
        </authorList>
    </citation>
    <scope>NUCLEOTIDE SEQUENCE [LARGE SCALE GENOMIC DNA]</scope>
    <source>
        <strain evidence="3">CGMCC 4.5579</strain>
    </source>
</reference>
<protein>
    <submittedName>
        <fullName evidence="2">Pimeloyl-ACP methyl ester carboxylesterase</fullName>
    </submittedName>
</protein>
<proteinExistence type="predicted"/>
<organism evidence="2 3">
    <name type="scientific">Amycolatopsis arida</name>
    <dbReference type="NCBI Taxonomy" id="587909"/>
    <lineage>
        <taxon>Bacteria</taxon>
        <taxon>Bacillati</taxon>
        <taxon>Actinomycetota</taxon>
        <taxon>Actinomycetes</taxon>
        <taxon>Pseudonocardiales</taxon>
        <taxon>Pseudonocardiaceae</taxon>
        <taxon>Amycolatopsis</taxon>
    </lineage>
</organism>